<reference evidence="1" key="1">
    <citation type="submission" date="2023-03" db="EMBL/GenBank/DDBJ databases">
        <title>Massive genome expansion in bonnet fungi (Mycena s.s.) driven by repeated elements and novel gene families across ecological guilds.</title>
        <authorList>
            <consortium name="Lawrence Berkeley National Laboratory"/>
            <person name="Harder C.B."/>
            <person name="Miyauchi S."/>
            <person name="Viragh M."/>
            <person name="Kuo A."/>
            <person name="Thoen E."/>
            <person name="Andreopoulos B."/>
            <person name="Lu D."/>
            <person name="Skrede I."/>
            <person name="Drula E."/>
            <person name="Henrissat B."/>
            <person name="Morin E."/>
            <person name="Kohler A."/>
            <person name="Barry K."/>
            <person name="LaButti K."/>
            <person name="Morin E."/>
            <person name="Salamov A."/>
            <person name="Lipzen A."/>
            <person name="Mereny Z."/>
            <person name="Hegedus B."/>
            <person name="Baldrian P."/>
            <person name="Stursova M."/>
            <person name="Weitz H."/>
            <person name="Taylor A."/>
            <person name="Grigoriev I.V."/>
            <person name="Nagy L.G."/>
            <person name="Martin F."/>
            <person name="Kauserud H."/>
        </authorList>
    </citation>
    <scope>NUCLEOTIDE SEQUENCE</scope>
    <source>
        <strain evidence="1">CBHHK182m</strain>
    </source>
</reference>
<dbReference type="AlphaFoldDB" id="A0AAD7H3L8"/>
<feature type="non-terminal residue" evidence="1">
    <location>
        <position position="92"/>
    </location>
</feature>
<protein>
    <submittedName>
        <fullName evidence="1">Uncharacterized protein</fullName>
    </submittedName>
</protein>
<dbReference type="Proteomes" id="UP001215598">
    <property type="component" value="Unassembled WGS sequence"/>
</dbReference>
<name>A0AAD7H3L8_9AGAR</name>
<evidence type="ECO:0000313" key="2">
    <source>
        <dbReference type="Proteomes" id="UP001215598"/>
    </source>
</evidence>
<evidence type="ECO:0000313" key="1">
    <source>
        <dbReference type="EMBL" id="KAJ7711001.1"/>
    </source>
</evidence>
<proteinExistence type="predicted"/>
<accession>A0AAD7H3L8</accession>
<comment type="caution">
    <text evidence="1">The sequence shown here is derived from an EMBL/GenBank/DDBJ whole genome shotgun (WGS) entry which is preliminary data.</text>
</comment>
<sequence>MMNYSFSFSFFLLVSFSLHTYSFFFNARSYTHKTYTTPHMTRHDTYIHPHLQSPSLFSLSRFVLYSLPHAHVLHSLLASQFHPSIIFFSSSV</sequence>
<dbReference type="EMBL" id="JARKIB010000407">
    <property type="protein sequence ID" value="KAJ7711001.1"/>
    <property type="molecule type" value="Genomic_DNA"/>
</dbReference>
<keyword evidence="2" id="KW-1185">Reference proteome</keyword>
<organism evidence="1 2">
    <name type="scientific">Mycena metata</name>
    <dbReference type="NCBI Taxonomy" id="1033252"/>
    <lineage>
        <taxon>Eukaryota</taxon>
        <taxon>Fungi</taxon>
        <taxon>Dikarya</taxon>
        <taxon>Basidiomycota</taxon>
        <taxon>Agaricomycotina</taxon>
        <taxon>Agaricomycetes</taxon>
        <taxon>Agaricomycetidae</taxon>
        <taxon>Agaricales</taxon>
        <taxon>Marasmiineae</taxon>
        <taxon>Mycenaceae</taxon>
        <taxon>Mycena</taxon>
    </lineage>
</organism>
<gene>
    <name evidence="1" type="ORF">B0H16DRAFT_1629860</name>
</gene>